<keyword evidence="1" id="KW-1015">Disulfide bond</keyword>
<gene>
    <name evidence="5" type="ORF">DIABBA_LOCUS5429</name>
</gene>
<dbReference type="InterPro" id="IPR016187">
    <property type="entry name" value="CTDL_fold"/>
</dbReference>
<dbReference type="CDD" id="cd00037">
    <property type="entry name" value="CLECT"/>
    <property type="match status" value="1"/>
</dbReference>
<dbReference type="Pfam" id="PF00059">
    <property type="entry name" value="Lectin_C"/>
    <property type="match status" value="1"/>
</dbReference>
<feature type="signal peptide" evidence="3">
    <location>
        <begin position="1"/>
        <end position="16"/>
    </location>
</feature>
<dbReference type="InterPro" id="IPR001304">
    <property type="entry name" value="C-type_lectin-like"/>
</dbReference>
<dbReference type="SUPFAM" id="SSF56436">
    <property type="entry name" value="C-type lectin-like"/>
    <property type="match status" value="1"/>
</dbReference>
<evidence type="ECO:0000313" key="6">
    <source>
        <dbReference type="Proteomes" id="UP001153709"/>
    </source>
</evidence>
<organism evidence="5 6">
    <name type="scientific">Diabrotica balteata</name>
    <name type="common">Banded cucumber beetle</name>
    <dbReference type="NCBI Taxonomy" id="107213"/>
    <lineage>
        <taxon>Eukaryota</taxon>
        <taxon>Metazoa</taxon>
        <taxon>Ecdysozoa</taxon>
        <taxon>Arthropoda</taxon>
        <taxon>Hexapoda</taxon>
        <taxon>Insecta</taxon>
        <taxon>Pterygota</taxon>
        <taxon>Neoptera</taxon>
        <taxon>Endopterygota</taxon>
        <taxon>Coleoptera</taxon>
        <taxon>Polyphaga</taxon>
        <taxon>Cucujiformia</taxon>
        <taxon>Chrysomeloidea</taxon>
        <taxon>Chrysomelidae</taxon>
        <taxon>Galerucinae</taxon>
        <taxon>Diabroticina</taxon>
        <taxon>Diabroticites</taxon>
        <taxon>Diabrotica</taxon>
    </lineage>
</organism>
<feature type="compositionally biased region" description="Basic residues" evidence="2">
    <location>
        <begin position="268"/>
        <end position="280"/>
    </location>
</feature>
<dbReference type="InterPro" id="IPR016186">
    <property type="entry name" value="C-type_lectin-like/link_sf"/>
</dbReference>
<feature type="domain" description="C-type lectin" evidence="4">
    <location>
        <begin position="31"/>
        <end position="160"/>
    </location>
</feature>
<dbReference type="OrthoDB" id="6133475at2759"/>
<keyword evidence="6" id="KW-1185">Reference proteome</keyword>
<proteinExistence type="predicted"/>
<keyword evidence="3" id="KW-0732">Signal</keyword>
<feature type="chain" id="PRO_5040287482" description="C-type lectin domain-containing protein" evidence="3">
    <location>
        <begin position="17"/>
        <end position="324"/>
    </location>
</feature>
<dbReference type="Gene3D" id="3.10.100.10">
    <property type="entry name" value="Mannose-Binding Protein A, subunit A"/>
    <property type="match status" value="1"/>
</dbReference>
<reference evidence="5" key="1">
    <citation type="submission" date="2022-01" db="EMBL/GenBank/DDBJ databases">
        <authorList>
            <person name="King R."/>
        </authorList>
    </citation>
    <scope>NUCLEOTIDE SEQUENCE</scope>
</reference>
<dbReference type="EMBL" id="OU898278">
    <property type="protein sequence ID" value="CAG9831877.1"/>
    <property type="molecule type" value="Genomic_DNA"/>
</dbReference>
<accession>A0A9N9SYL2</accession>
<dbReference type="InterPro" id="IPR018378">
    <property type="entry name" value="C-type_lectin_CS"/>
</dbReference>
<feature type="region of interest" description="Disordered" evidence="2">
    <location>
        <begin position="235"/>
        <end position="289"/>
    </location>
</feature>
<dbReference type="Proteomes" id="UP001153709">
    <property type="component" value="Chromosome 3"/>
</dbReference>
<dbReference type="PANTHER" id="PTHR45710">
    <property type="entry name" value="C-TYPE LECTIN DOMAIN-CONTAINING PROTEIN 180"/>
    <property type="match status" value="1"/>
</dbReference>
<evidence type="ECO:0000259" key="4">
    <source>
        <dbReference type="SMART" id="SM00034"/>
    </source>
</evidence>
<evidence type="ECO:0000256" key="1">
    <source>
        <dbReference type="ARBA" id="ARBA00023157"/>
    </source>
</evidence>
<dbReference type="AlphaFoldDB" id="A0A9N9SYL2"/>
<dbReference type="PANTHER" id="PTHR45710:SF26">
    <property type="entry name" value="RH26557P"/>
    <property type="match status" value="1"/>
</dbReference>
<dbReference type="SMART" id="SM00034">
    <property type="entry name" value="CLECT"/>
    <property type="match status" value="1"/>
</dbReference>
<name>A0A9N9SYL2_DIABA</name>
<evidence type="ECO:0000313" key="5">
    <source>
        <dbReference type="EMBL" id="CAG9831877.1"/>
    </source>
</evidence>
<feature type="compositionally biased region" description="Basic residues" evidence="2">
    <location>
        <begin position="237"/>
        <end position="249"/>
    </location>
</feature>
<evidence type="ECO:0000256" key="2">
    <source>
        <dbReference type="SAM" id="MobiDB-lite"/>
    </source>
</evidence>
<evidence type="ECO:0000256" key="3">
    <source>
        <dbReference type="SAM" id="SignalP"/>
    </source>
</evidence>
<dbReference type="InterPro" id="IPR050828">
    <property type="entry name" value="C-type_lectin/matrix_domain"/>
</dbReference>
<sequence>MMRLVLLAALLSISSSEDPVSLNPFKQSYVCPPKFIRQGHRCYFFSKEAITWSEALFQCREMRSNLAIIQNRNQDKLIRSFLSKKTLDPLERWLGGVYDWGKMAWKWAAPGKPLAYNGFSKEVNPQDPETLRWHCIIMDPTQQYFWSSRSCVERKHYICQTRLKTVNNRDKKRLQRQYKASKDNRLNEIPVPYIPDFPNNTTALKYNALPITYHFEVNDKLSDNAMFAYKSPEYKKQVRRNGQRKKKSNSLRPVRPVRLSNGTVIERPRKRVTHRRRKQRKPEDLGKPTLIKNIRWKTYKKTGNLPNPLYPRPIVEEYNYVKGG</sequence>
<dbReference type="PROSITE" id="PS00615">
    <property type="entry name" value="C_TYPE_LECTIN_1"/>
    <property type="match status" value="1"/>
</dbReference>
<protein>
    <recommendedName>
        <fullName evidence="4">C-type lectin domain-containing protein</fullName>
    </recommendedName>
</protein>